<protein>
    <recommendedName>
        <fullName evidence="4">FBD domain-containing protein</fullName>
    </recommendedName>
</protein>
<evidence type="ECO:0000313" key="2">
    <source>
        <dbReference type="EnsemblPlants" id="KQK88200"/>
    </source>
</evidence>
<evidence type="ECO:0000313" key="3">
    <source>
        <dbReference type="Proteomes" id="UP000004995"/>
    </source>
</evidence>
<reference evidence="3" key="1">
    <citation type="journal article" date="2012" name="Nat. Biotechnol.">
        <title>Reference genome sequence of the model plant Setaria.</title>
        <authorList>
            <person name="Bennetzen J.L."/>
            <person name="Schmutz J."/>
            <person name="Wang H."/>
            <person name="Percifield R."/>
            <person name="Hawkins J."/>
            <person name="Pontaroli A.C."/>
            <person name="Estep M."/>
            <person name="Feng L."/>
            <person name="Vaughn J.N."/>
            <person name="Grimwood J."/>
            <person name="Jenkins J."/>
            <person name="Barry K."/>
            <person name="Lindquist E."/>
            <person name="Hellsten U."/>
            <person name="Deshpande S."/>
            <person name="Wang X."/>
            <person name="Wu X."/>
            <person name="Mitros T."/>
            <person name="Triplett J."/>
            <person name="Yang X."/>
            <person name="Ye C.Y."/>
            <person name="Mauro-Herrera M."/>
            <person name="Wang L."/>
            <person name="Li P."/>
            <person name="Sharma M."/>
            <person name="Sharma R."/>
            <person name="Ronald P.C."/>
            <person name="Panaud O."/>
            <person name="Kellogg E.A."/>
            <person name="Brutnell T.P."/>
            <person name="Doust A.N."/>
            <person name="Tuskan G.A."/>
            <person name="Rokhsar D."/>
            <person name="Devos K.M."/>
        </authorList>
    </citation>
    <scope>NUCLEOTIDE SEQUENCE [LARGE SCALE GENOMIC DNA]</scope>
    <source>
        <strain evidence="3">cv. Yugu1</strain>
    </source>
</reference>
<evidence type="ECO:0008006" key="4">
    <source>
        <dbReference type="Google" id="ProtNLM"/>
    </source>
</evidence>
<evidence type="ECO:0000256" key="1">
    <source>
        <dbReference type="SAM" id="MobiDB-lite"/>
    </source>
</evidence>
<feature type="region of interest" description="Disordered" evidence="1">
    <location>
        <begin position="343"/>
        <end position="373"/>
    </location>
</feature>
<dbReference type="EMBL" id="AGNK02005498">
    <property type="status" value="NOT_ANNOTATED_CDS"/>
    <property type="molecule type" value="Genomic_DNA"/>
</dbReference>
<proteinExistence type="predicted"/>
<dbReference type="HOGENOM" id="CLU_675118_0_0_1"/>
<dbReference type="InParanoid" id="K4AM81"/>
<accession>K4AM81</accession>
<dbReference type="Gramene" id="KQK88200">
    <property type="protein sequence ID" value="KQK88200"/>
    <property type="gene ID" value="SETIT_040017mg"/>
</dbReference>
<dbReference type="Proteomes" id="UP000004995">
    <property type="component" value="Unassembled WGS sequence"/>
</dbReference>
<organism evidence="2 3">
    <name type="scientific">Setaria italica</name>
    <name type="common">Foxtail millet</name>
    <name type="synonym">Panicum italicum</name>
    <dbReference type="NCBI Taxonomy" id="4555"/>
    <lineage>
        <taxon>Eukaryota</taxon>
        <taxon>Viridiplantae</taxon>
        <taxon>Streptophyta</taxon>
        <taxon>Embryophyta</taxon>
        <taxon>Tracheophyta</taxon>
        <taxon>Spermatophyta</taxon>
        <taxon>Magnoliopsida</taxon>
        <taxon>Liliopsida</taxon>
        <taxon>Poales</taxon>
        <taxon>Poaceae</taxon>
        <taxon>PACMAD clade</taxon>
        <taxon>Panicoideae</taxon>
        <taxon>Panicodae</taxon>
        <taxon>Paniceae</taxon>
        <taxon>Cenchrinae</taxon>
        <taxon>Setaria</taxon>
    </lineage>
</organism>
<dbReference type="EnsemblPlants" id="KQK88200">
    <property type="protein sequence ID" value="KQK88200"/>
    <property type="gene ID" value="SETIT_040017mg"/>
</dbReference>
<dbReference type="AlphaFoldDB" id="K4AM81"/>
<sequence length="408" mass="43966">MSDLVAAALNMLPPLPDASIVLTSEHGEERFEEVEVYKDILAYGRVIEPGEEAMAGKKVGPEEGEAAGVKKGCWEVALRSVPLVIHDEGLVRAIVDLAPDLGDVSTWVSTAAIRDVLKEHPGPVNCIRVEVSKCPSPKLVRKWMKLIWAKKRGHPLQELVLVNRNRPADEAFHLRLLPDGPGGLRKLSLGFFALKPLDAGHLSLCPAVLRLMGCDLCWQDLSALLLELRALQLLVLVCCHVTSGCGPEGLTIVSSSLTRLEKALCTASGGIRLDYAPRLTILSAGVQPLGTGGQLRLDLRTLGALRELHGLTILLHDLGTSTLPSSCSLHCADQLPVIISSPVSAVDDPEPEPMDPDPPQPDNSWGAPPHVQPARSHRVLGSAAVHALSDRTHRHGTQLQHSVSFRML</sequence>
<reference evidence="2" key="2">
    <citation type="submission" date="2018-08" db="UniProtKB">
        <authorList>
            <consortium name="EnsemblPlants"/>
        </authorList>
    </citation>
    <scope>IDENTIFICATION</scope>
    <source>
        <strain evidence="2">Yugu1</strain>
    </source>
</reference>
<keyword evidence="3" id="KW-1185">Reference proteome</keyword>
<name>K4AM81_SETIT</name>